<gene>
    <name evidence="1" type="ORF">ZNDK_1182</name>
</gene>
<protein>
    <submittedName>
        <fullName evidence="1">Uncharacterized protein</fullName>
    </submittedName>
</protein>
<evidence type="ECO:0000313" key="1">
    <source>
        <dbReference type="EMBL" id="GFH63411.1"/>
    </source>
</evidence>
<accession>A0A6L2R776</accession>
<organism evidence="1 2">
    <name type="scientific">Candidatus Desulfovibrio kirbyi</name>
    <dbReference type="NCBI Taxonomy" id="2696086"/>
    <lineage>
        <taxon>Bacteria</taxon>
        <taxon>Pseudomonadati</taxon>
        <taxon>Thermodesulfobacteriota</taxon>
        <taxon>Desulfovibrionia</taxon>
        <taxon>Desulfovibrionales</taxon>
        <taxon>Desulfovibrionaceae</taxon>
        <taxon>Desulfovibrio</taxon>
    </lineage>
</organism>
<sequence length="174" mass="19426">MKSNTPGIQEPKPRAASNFESSHATYRLCPNPFRLSIPPHLSRHKHDVRLLARELAALGCTILDWTKMAIPPTRADAACGWTRTGTADMMLYYGESIGSGCRCGGWASRRIVHWRQMPLPHVCARAYTSNSTSRASRVNVFHVSCPKMTASAMPRLLSCSFRIFSSTVFWQISL</sequence>
<dbReference type="AlphaFoldDB" id="A0A6L2R776"/>
<comment type="caution">
    <text evidence="1">The sequence shown here is derived from an EMBL/GenBank/DDBJ whole genome shotgun (WGS) entry which is preliminary data.</text>
</comment>
<proteinExistence type="predicted"/>
<dbReference type="EMBL" id="BLLL01000015">
    <property type="protein sequence ID" value="GFH63411.1"/>
    <property type="molecule type" value="Genomic_DNA"/>
</dbReference>
<evidence type="ECO:0000313" key="2">
    <source>
        <dbReference type="Proteomes" id="UP000505077"/>
    </source>
</evidence>
<reference evidence="1 2" key="1">
    <citation type="journal article" date="2020" name="ISME J.">
        <title>Parallel Reductive Genome Evolution in Desulfovibrio Ectosymbionts Independently Acquired by Trichonympha Protists in the Termite Gut.</title>
        <authorList>
            <person name="Takeuchi M."/>
            <person name="Kuwahara H."/>
            <person name="Murakami T."/>
            <person name="Takahashi K."/>
            <person name="Kajitani R."/>
            <person name="Toyoda A."/>
            <person name="Itoh T."/>
            <person name="Ohkuma M."/>
            <person name="Hongoh Y."/>
        </authorList>
    </citation>
    <scope>NUCLEOTIDE SEQUENCE [LARGE SCALE GENOMIC DNA]</scope>
    <source>
        <strain evidence="1">ZnDsv-02</strain>
    </source>
</reference>
<name>A0A6L2R776_9BACT</name>
<dbReference type="Proteomes" id="UP000505077">
    <property type="component" value="Unassembled WGS sequence"/>
</dbReference>